<dbReference type="Pfam" id="PF07148">
    <property type="entry name" value="MalM"/>
    <property type="match status" value="1"/>
</dbReference>
<protein>
    <recommendedName>
        <fullName evidence="4">Maltose operon protein</fullName>
    </recommendedName>
</protein>
<feature type="chain" id="PRO_5045913586" description="Maltose operon protein" evidence="1">
    <location>
        <begin position="18"/>
        <end position="315"/>
    </location>
</feature>
<keyword evidence="1" id="KW-0732">Signal</keyword>
<accession>A0ABQ6E1E7</accession>
<comment type="caution">
    <text evidence="2">The sequence shown here is derived from an EMBL/GenBank/DDBJ whole genome shotgun (WGS) entry which is preliminary data.</text>
</comment>
<evidence type="ECO:0008006" key="4">
    <source>
        <dbReference type="Google" id="ProtNLM"/>
    </source>
</evidence>
<dbReference type="Proteomes" id="UP001157353">
    <property type="component" value="Unassembled WGS sequence"/>
</dbReference>
<evidence type="ECO:0000256" key="1">
    <source>
        <dbReference type="SAM" id="SignalP"/>
    </source>
</evidence>
<keyword evidence="3" id="KW-1185">Reference proteome</keyword>
<reference evidence="3" key="1">
    <citation type="journal article" date="2019" name="Int. J. Syst. Evol. Microbiol.">
        <title>The Global Catalogue of Microorganisms (GCM) 10K type strain sequencing project: providing services to taxonomists for standard genome sequencing and annotation.</title>
        <authorList>
            <consortium name="The Broad Institute Genomics Platform"/>
            <consortium name="The Broad Institute Genome Sequencing Center for Infectious Disease"/>
            <person name="Wu L."/>
            <person name="Ma J."/>
        </authorList>
    </citation>
    <scope>NUCLEOTIDE SEQUENCE [LARGE SCALE GENOMIC DNA]</scope>
    <source>
        <strain evidence="3">NBRC 103166</strain>
    </source>
</reference>
<gene>
    <name evidence="2" type="ORF">GCM10007916_23180</name>
</gene>
<dbReference type="EMBL" id="BSPQ01000010">
    <property type="protein sequence ID" value="GLS91249.1"/>
    <property type="molecule type" value="Genomic_DNA"/>
</dbReference>
<proteinExistence type="predicted"/>
<evidence type="ECO:0000313" key="2">
    <source>
        <dbReference type="EMBL" id="GLS91249.1"/>
    </source>
</evidence>
<name>A0ABQ6E1E7_9GAMM</name>
<evidence type="ECO:0000313" key="3">
    <source>
        <dbReference type="Proteomes" id="UP001157353"/>
    </source>
</evidence>
<sequence length="315" mass="34420">MKKIVVIALALFTAACADNKSMILDYGTKETKAIQKIDPAIGYSALQRAPLCCESLSTLDYHPIVEPGKFDFTVTEESTAFKFSTGKSFVQGFTLPKANGVINVTISAPIVTSVFVPTALILDEQYKPMQVYGSETIKYDASSLLNVDRFFGEIALPAQFSDGRQAKYLLILTTDEAMQNTTELAEPYAPAESLGRTDIVSRIYLDKPIPHTATGVFRLALDYLPSSQHSANTMIQQTSNDVSQKQADAVLVQDKTTVAKVTIQPETEAMFIGLIDQAVKNGDSTKALQFVDEAELAGSTKARDALFEAMKKYQK</sequence>
<dbReference type="RefSeq" id="WP_284204369.1">
    <property type="nucleotide sequence ID" value="NZ_BSPQ01000010.1"/>
</dbReference>
<dbReference type="InterPro" id="IPR010794">
    <property type="entry name" value="MalM"/>
</dbReference>
<feature type="signal peptide" evidence="1">
    <location>
        <begin position="1"/>
        <end position="17"/>
    </location>
</feature>
<dbReference type="PROSITE" id="PS51257">
    <property type="entry name" value="PROKAR_LIPOPROTEIN"/>
    <property type="match status" value="1"/>
</dbReference>
<organism evidence="2 3">
    <name type="scientific">Psychromonas marina</name>
    <dbReference type="NCBI Taxonomy" id="88364"/>
    <lineage>
        <taxon>Bacteria</taxon>
        <taxon>Pseudomonadati</taxon>
        <taxon>Pseudomonadota</taxon>
        <taxon>Gammaproteobacteria</taxon>
        <taxon>Alteromonadales</taxon>
        <taxon>Psychromonadaceae</taxon>
        <taxon>Psychromonas</taxon>
    </lineage>
</organism>